<name>A0AAE0AG69_9ROSI</name>
<dbReference type="EMBL" id="JANJYJ010000005">
    <property type="protein sequence ID" value="KAK3212697.1"/>
    <property type="molecule type" value="Genomic_DNA"/>
</dbReference>
<dbReference type="Proteomes" id="UP001281410">
    <property type="component" value="Unassembled WGS sequence"/>
</dbReference>
<organism evidence="2 3">
    <name type="scientific">Dipteronia sinensis</name>
    <dbReference type="NCBI Taxonomy" id="43782"/>
    <lineage>
        <taxon>Eukaryota</taxon>
        <taxon>Viridiplantae</taxon>
        <taxon>Streptophyta</taxon>
        <taxon>Embryophyta</taxon>
        <taxon>Tracheophyta</taxon>
        <taxon>Spermatophyta</taxon>
        <taxon>Magnoliopsida</taxon>
        <taxon>eudicotyledons</taxon>
        <taxon>Gunneridae</taxon>
        <taxon>Pentapetalae</taxon>
        <taxon>rosids</taxon>
        <taxon>malvids</taxon>
        <taxon>Sapindales</taxon>
        <taxon>Sapindaceae</taxon>
        <taxon>Hippocastanoideae</taxon>
        <taxon>Acereae</taxon>
        <taxon>Dipteronia</taxon>
    </lineage>
</organism>
<evidence type="ECO:0000259" key="1">
    <source>
        <dbReference type="Pfam" id="PF14111"/>
    </source>
</evidence>
<dbReference type="InterPro" id="IPR025558">
    <property type="entry name" value="DUF4283"/>
</dbReference>
<evidence type="ECO:0000313" key="3">
    <source>
        <dbReference type="Proteomes" id="UP001281410"/>
    </source>
</evidence>
<feature type="domain" description="DUF4283" evidence="1">
    <location>
        <begin position="39"/>
        <end position="102"/>
    </location>
</feature>
<proteinExistence type="predicted"/>
<dbReference type="Pfam" id="PF14111">
    <property type="entry name" value="DUF4283"/>
    <property type="match status" value="1"/>
</dbReference>
<sequence>MRLVRMNADEVAILCGALSLKEKKGPLMPFQVDLKDEGEKRLALCLVGKVLSNKLVNREAFIHLIPRIWKIKREVDIEVVDGNVFSFTFMSADDRRMVLHEGLVEGRSTNRVVVPEGSHVIPVEKPEKETLGLGRKSGIQLQQNEENRGRRCHQDRISKNLEDLFAKETTVNSGKESKLADIGSQ</sequence>
<reference evidence="2" key="1">
    <citation type="journal article" date="2023" name="Plant J.">
        <title>Genome sequences and population genomics provide insights into the demographic history, inbreeding, and mutation load of two 'living fossil' tree species of Dipteronia.</title>
        <authorList>
            <person name="Feng Y."/>
            <person name="Comes H.P."/>
            <person name="Chen J."/>
            <person name="Zhu S."/>
            <person name="Lu R."/>
            <person name="Zhang X."/>
            <person name="Li P."/>
            <person name="Qiu J."/>
            <person name="Olsen K.M."/>
            <person name="Qiu Y."/>
        </authorList>
    </citation>
    <scope>NUCLEOTIDE SEQUENCE</scope>
    <source>
        <strain evidence="2">NBL</strain>
    </source>
</reference>
<keyword evidence="3" id="KW-1185">Reference proteome</keyword>
<accession>A0AAE0AG69</accession>
<protein>
    <recommendedName>
        <fullName evidence="1">DUF4283 domain-containing protein</fullName>
    </recommendedName>
</protein>
<evidence type="ECO:0000313" key="2">
    <source>
        <dbReference type="EMBL" id="KAK3212697.1"/>
    </source>
</evidence>
<gene>
    <name evidence="2" type="ORF">Dsin_017403</name>
</gene>
<comment type="caution">
    <text evidence="2">The sequence shown here is derived from an EMBL/GenBank/DDBJ whole genome shotgun (WGS) entry which is preliminary data.</text>
</comment>
<dbReference type="AlphaFoldDB" id="A0AAE0AG69"/>